<sequence>MINYEPGDNIKFQVMDYDKKDQDDHLGSALLQSGDFHPDGFEGLPTVWSRSPVSAVACPISRAVQNCCLYAHLHTWSVLCAF</sequence>
<evidence type="ECO:0000313" key="1">
    <source>
        <dbReference type="EMBL" id="CAE7570253.1"/>
    </source>
</evidence>
<accession>A0A812UC76</accession>
<evidence type="ECO:0000313" key="2">
    <source>
        <dbReference type="Proteomes" id="UP000601435"/>
    </source>
</evidence>
<dbReference type="CDD" id="cd00030">
    <property type="entry name" value="C2"/>
    <property type="match status" value="1"/>
</dbReference>
<dbReference type="OrthoDB" id="444535at2759"/>
<dbReference type="AlphaFoldDB" id="A0A812UC76"/>
<dbReference type="EMBL" id="CAJNJA010027116">
    <property type="protein sequence ID" value="CAE7570253.1"/>
    <property type="molecule type" value="Genomic_DNA"/>
</dbReference>
<protein>
    <submittedName>
        <fullName evidence="1">Uncharacterized protein</fullName>
    </submittedName>
</protein>
<keyword evidence="2" id="KW-1185">Reference proteome</keyword>
<dbReference type="SUPFAM" id="SSF49562">
    <property type="entry name" value="C2 domain (Calcium/lipid-binding domain, CaLB)"/>
    <property type="match status" value="1"/>
</dbReference>
<reference evidence="1" key="1">
    <citation type="submission" date="2021-02" db="EMBL/GenBank/DDBJ databases">
        <authorList>
            <person name="Dougan E. K."/>
            <person name="Rhodes N."/>
            <person name="Thang M."/>
            <person name="Chan C."/>
        </authorList>
    </citation>
    <scope>NUCLEOTIDE SEQUENCE</scope>
</reference>
<comment type="caution">
    <text evidence="1">The sequence shown here is derived from an EMBL/GenBank/DDBJ whole genome shotgun (WGS) entry which is preliminary data.</text>
</comment>
<dbReference type="Proteomes" id="UP000601435">
    <property type="component" value="Unassembled WGS sequence"/>
</dbReference>
<name>A0A812UC76_9DINO</name>
<organism evidence="1 2">
    <name type="scientific">Symbiodinium necroappetens</name>
    <dbReference type="NCBI Taxonomy" id="1628268"/>
    <lineage>
        <taxon>Eukaryota</taxon>
        <taxon>Sar</taxon>
        <taxon>Alveolata</taxon>
        <taxon>Dinophyceae</taxon>
        <taxon>Suessiales</taxon>
        <taxon>Symbiodiniaceae</taxon>
        <taxon>Symbiodinium</taxon>
    </lineage>
</organism>
<gene>
    <name evidence="1" type="ORF">SNEC2469_LOCUS16617</name>
</gene>
<proteinExistence type="predicted"/>
<dbReference type="InterPro" id="IPR035892">
    <property type="entry name" value="C2_domain_sf"/>
</dbReference>